<organism evidence="2 3">
    <name type="scientific">Nonomuraea turkmeniaca</name>
    <dbReference type="NCBI Taxonomy" id="103838"/>
    <lineage>
        <taxon>Bacteria</taxon>
        <taxon>Bacillati</taxon>
        <taxon>Actinomycetota</taxon>
        <taxon>Actinomycetes</taxon>
        <taxon>Streptosporangiales</taxon>
        <taxon>Streptosporangiaceae</taxon>
        <taxon>Nonomuraea</taxon>
    </lineage>
</organism>
<evidence type="ECO:0000256" key="1">
    <source>
        <dbReference type="SAM" id="SignalP"/>
    </source>
</evidence>
<protein>
    <recommendedName>
        <fullName evidence="4">DNRLRE domain-containing protein</fullName>
    </recommendedName>
</protein>
<feature type="signal peptide" evidence="1">
    <location>
        <begin position="1"/>
        <end position="25"/>
    </location>
</feature>
<name>A0A5S4FFI7_9ACTN</name>
<comment type="caution">
    <text evidence="2">The sequence shown here is derived from an EMBL/GenBank/DDBJ whole genome shotgun (WGS) entry which is preliminary data.</text>
</comment>
<feature type="chain" id="PRO_5024279019" description="DNRLRE domain-containing protein" evidence="1">
    <location>
        <begin position="26"/>
        <end position="525"/>
    </location>
</feature>
<dbReference type="RefSeq" id="WP_138668249.1">
    <property type="nucleotide sequence ID" value="NZ_VCKY01000078.1"/>
</dbReference>
<dbReference type="InterPro" id="IPR013783">
    <property type="entry name" value="Ig-like_fold"/>
</dbReference>
<evidence type="ECO:0008006" key="4">
    <source>
        <dbReference type="Google" id="ProtNLM"/>
    </source>
</evidence>
<keyword evidence="1" id="KW-0732">Signal</keyword>
<gene>
    <name evidence="2" type="ORF">ETD86_23125</name>
</gene>
<dbReference type="EMBL" id="VCKY01000078">
    <property type="protein sequence ID" value="TMR17521.1"/>
    <property type="molecule type" value="Genomic_DNA"/>
</dbReference>
<proteinExistence type="predicted"/>
<dbReference type="OrthoDB" id="3439746at2"/>
<dbReference type="Proteomes" id="UP000309128">
    <property type="component" value="Unassembled WGS sequence"/>
</dbReference>
<evidence type="ECO:0000313" key="3">
    <source>
        <dbReference type="Proteomes" id="UP000309128"/>
    </source>
</evidence>
<evidence type="ECO:0000313" key="2">
    <source>
        <dbReference type="EMBL" id="TMR17521.1"/>
    </source>
</evidence>
<reference evidence="2 3" key="1">
    <citation type="submission" date="2019-05" db="EMBL/GenBank/DDBJ databases">
        <title>Draft genome sequence of Nonomuraea turkmeniaca DSM 43926.</title>
        <authorList>
            <person name="Saricaoglu S."/>
            <person name="Isik K."/>
        </authorList>
    </citation>
    <scope>NUCLEOTIDE SEQUENCE [LARGE SCALE GENOMIC DNA]</scope>
    <source>
        <strain evidence="2 3">DSM 43926</strain>
    </source>
</reference>
<sequence length="525" mass="56522">MSRLLGSLAVTITVLLFSAGTPALATSSVAVSPTSWASVTSKHQNQAHWVEYQPTWDGDDDAPVGRTAPPPDITRSFFQIDISKYADTRILTAYLALQVREGSDCEPGIELWETESISPETTWKHQPRWLRKLYTVPVLPCPRTYLEWDAIEAVTEAAARGDKFITFGLKSADETVPGRHLFRTSPFRGSTGPGLVLKYNTRPDVPSEFLISNQDCHHPLPAGPYLRTTTPSLLATLTDPDTDGGDVLRARFEWADTGGNKIDEATSGEQRAGYQHCVTVPAGQLADGGSYTWRVRAENRYRVLTPDGYQHRWDLGEWSAWQPEFTLDTTPPGKPPVISSTDFPENQVGGRVGLPGTFTVTSNGVTDVTAFEYMITPISSWGTIPAGSDGAATITFTPVNLLTQKLTVRSVDRAGNPGPSATYSFRVRSAAPPIISSTTYPPGDTGGGGVGVPGEFVFGTNGVTDAVTFHYQLMEQAVDVPVGPDGFSAVTITPNQAGTQQLTVSMLSAAGVRISAATYSFTVKS</sequence>
<accession>A0A5S4FFI7</accession>
<dbReference type="Gene3D" id="2.60.40.10">
    <property type="entry name" value="Immunoglobulins"/>
    <property type="match status" value="1"/>
</dbReference>
<dbReference type="GO" id="GO:0005975">
    <property type="term" value="P:carbohydrate metabolic process"/>
    <property type="evidence" value="ECO:0007669"/>
    <property type="project" value="UniProtKB-ARBA"/>
</dbReference>
<dbReference type="AlphaFoldDB" id="A0A5S4FFI7"/>
<keyword evidence="3" id="KW-1185">Reference proteome</keyword>